<sequence length="33" mass="3486">MSNVRTGRGSPARLRFAPCLRGGCASRQKPAPS</sequence>
<protein>
    <submittedName>
        <fullName evidence="1">Uncharacterized protein</fullName>
    </submittedName>
</protein>
<dbReference type="Proteomes" id="UP000577362">
    <property type="component" value="Unassembled WGS sequence"/>
</dbReference>
<evidence type="ECO:0000313" key="2">
    <source>
        <dbReference type="Proteomes" id="UP000577362"/>
    </source>
</evidence>
<organism evidence="1 2">
    <name type="scientific">Chelatococcus caeni</name>
    <dbReference type="NCBI Taxonomy" id="1348468"/>
    <lineage>
        <taxon>Bacteria</taxon>
        <taxon>Pseudomonadati</taxon>
        <taxon>Pseudomonadota</taxon>
        <taxon>Alphaproteobacteria</taxon>
        <taxon>Hyphomicrobiales</taxon>
        <taxon>Chelatococcaceae</taxon>
        <taxon>Chelatococcus</taxon>
    </lineage>
</organism>
<evidence type="ECO:0000313" key="1">
    <source>
        <dbReference type="EMBL" id="MBB4018145.1"/>
    </source>
</evidence>
<dbReference type="AlphaFoldDB" id="A0A840BXS0"/>
<proteinExistence type="predicted"/>
<accession>A0A840BXS0</accession>
<dbReference type="EMBL" id="JACIEN010000003">
    <property type="protein sequence ID" value="MBB4018145.1"/>
    <property type="molecule type" value="Genomic_DNA"/>
</dbReference>
<gene>
    <name evidence="1" type="ORF">GGR16_003179</name>
</gene>
<reference evidence="1 2" key="1">
    <citation type="submission" date="2020-08" db="EMBL/GenBank/DDBJ databases">
        <title>Genomic Encyclopedia of Type Strains, Phase IV (KMG-IV): sequencing the most valuable type-strain genomes for metagenomic binning, comparative biology and taxonomic classification.</title>
        <authorList>
            <person name="Goeker M."/>
        </authorList>
    </citation>
    <scope>NUCLEOTIDE SEQUENCE [LARGE SCALE GENOMIC DNA]</scope>
    <source>
        <strain evidence="1 2">DSM 103737</strain>
    </source>
</reference>
<comment type="caution">
    <text evidence="1">The sequence shown here is derived from an EMBL/GenBank/DDBJ whole genome shotgun (WGS) entry which is preliminary data.</text>
</comment>
<keyword evidence="2" id="KW-1185">Reference proteome</keyword>
<name>A0A840BXS0_9HYPH</name>